<dbReference type="Pfam" id="PF00149">
    <property type="entry name" value="Metallophos"/>
    <property type="match status" value="1"/>
</dbReference>
<keyword evidence="7" id="KW-1185">Reference proteome</keyword>
<dbReference type="EMBL" id="CP030941">
    <property type="protein sequence ID" value="UUP19095.1"/>
    <property type="molecule type" value="Genomic_DNA"/>
</dbReference>
<dbReference type="PANTHER" id="PTHR42988">
    <property type="entry name" value="PHOSPHOHYDROLASE"/>
    <property type="match status" value="1"/>
</dbReference>
<accession>A0ABY5MMB9</accession>
<reference evidence="6 7" key="1">
    <citation type="submission" date="2018-07" db="EMBL/GenBank/DDBJ databases">
        <title>Genome sequence of Nitratireductor thuwali#1536.</title>
        <authorList>
            <person name="Michoud G."/>
            <person name="Merlino G."/>
            <person name="Sefrji F.O."/>
            <person name="Daffonchio D."/>
        </authorList>
    </citation>
    <scope>NUCLEOTIDE SEQUENCE [LARGE SCALE GENOMIC DNA]</scope>
    <source>
        <strain evidence="7">Nit1536</strain>
    </source>
</reference>
<keyword evidence="3" id="KW-0408">Iron</keyword>
<feature type="domain" description="Calcineurin-like phosphoesterase" evidence="5">
    <location>
        <begin position="1"/>
        <end position="245"/>
    </location>
</feature>
<comment type="similarity">
    <text evidence="4">Belongs to the cyclic nucleotide phosphodiesterase class-III family.</text>
</comment>
<dbReference type="SUPFAM" id="SSF56300">
    <property type="entry name" value="Metallo-dependent phosphatases"/>
    <property type="match status" value="1"/>
</dbReference>
<evidence type="ECO:0000256" key="4">
    <source>
        <dbReference type="ARBA" id="ARBA00025742"/>
    </source>
</evidence>
<evidence type="ECO:0000313" key="7">
    <source>
        <dbReference type="Proteomes" id="UP001342418"/>
    </source>
</evidence>
<dbReference type="GO" id="GO:0004115">
    <property type="term" value="F:3',5'-cyclic-AMP phosphodiesterase activity"/>
    <property type="evidence" value="ECO:0007669"/>
    <property type="project" value="UniProtKB-EC"/>
</dbReference>
<evidence type="ECO:0000256" key="2">
    <source>
        <dbReference type="ARBA" id="ARBA00022801"/>
    </source>
</evidence>
<evidence type="ECO:0000313" key="6">
    <source>
        <dbReference type="EMBL" id="UUP19095.1"/>
    </source>
</evidence>
<keyword evidence="1" id="KW-0479">Metal-binding</keyword>
<evidence type="ECO:0000256" key="3">
    <source>
        <dbReference type="ARBA" id="ARBA00023004"/>
    </source>
</evidence>
<proteinExistence type="inferred from homology"/>
<dbReference type="PANTHER" id="PTHR42988:SF2">
    <property type="entry name" value="CYCLIC NUCLEOTIDE PHOSPHODIESTERASE CBUA0032-RELATED"/>
    <property type="match status" value="1"/>
</dbReference>
<dbReference type="InterPro" id="IPR029052">
    <property type="entry name" value="Metallo-depent_PP-like"/>
</dbReference>
<sequence>MKILVLSDLHAFTPNDAVGGRAPSILVNSKSGDRGVVNPISLIPEVLRDEGLEVDWILCPGDIADRADPDAQEFAWRALTGLKQEVGARLLLATAGNHDLDSRLKHSQYDPKGALQALVPPFPGLDNETCDKYWSRNFHIHIENGIRLVNLNSAAFHGYSSEDEVKNPEFMHGRVSERTISNIEEALRGEDCELNILFTHHHIYKDDRIYDEDYSEMKYGSRLVDRLTELTLSSWLVIHGHQHYPEIRYGPGKAHLPVLFSSGSVSAVIDAPYSSEAPNQFYHVTLFPDRDDTNNWTPCGVVRAWHWELRKHWQRTPRNFNIPYGYGFGCRTGALELAQRVKKTMEEQSQPLLEGKDVFAHIPEMKFLLKEGFDEVIKHLAGLGVKYSQGEIPNESVFRLAQTP</sequence>
<evidence type="ECO:0000256" key="1">
    <source>
        <dbReference type="ARBA" id="ARBA00022723"/>
    </source>
</evidence>
<dbReference type="Proteomes" id="UP001342418">
    <property type="component" value="Chromosome"/>
</dbReference>
<protein>
    <submittedName>
        <fullName evidence="6">3',5'-cyclic adenosine monophosphate phosphodiesterase CpdA</fullName>
        <ecNumber evidence="6">3.1.4.53</ecNumber>
    </submittedName>
</protein>
<dbReference type="InterPro" id="IPR004843">
    <property type="entry name" value="Calcineurin-like_PHP"/>
</dbReference>
<gene>
    <name evidence="6" type="primary">cpdA_4</name>
    <name evidence="6" type="ORF">NTH_03585</name>
</gene>
<keyword evidence="2 6" id="KW-0378">Hydrolase</keyword>
<evidence type="ECO:0000259" key="5">
    <source>
        <dbReference type="Pfam" id="PF00149"/>
    </source>
</evidence>
<name>A0ABY5MMB9_9HYPH</name>
<organism evidence="6 7">
    <name type="scientific">Nitratireductor thuwali</name>
    <dbReference type="NCBI Taxonomy" id="2267699"/>
    <lineage>
        <taxon>Bacteria</taxon>
        <taxon>Pseudomonadati</taxon>
        <taxon>Pseudomonadota</taxon>
        <taxon>Alphaproteobacteria</taxon>
        <taxon>Hyphomicrobiales</taxon>
        <taxon>Phyllobacteriaceae</taxon>
        <taxon>Nitratireductor</taxon>
    </lineage>
</organism>
<dbReference type="RefSeq" id="WP_338531278.1">
    <property type="nucleotide sequence ID" value="NZ_CP030941.1"/>
</dbReference>
<dbReference type="InterPro" id="IPR050884">
    <property type="entry name" value="CNP_phosphodiesterase-III"/>
</dbReference>
<dbReference type="EC" id="3.1.4.53" evidence="6"/>
<dbReference type="Gene3D" id="3.60.21.10">
    <property type="match status" value="1"/>
</dbReference>